<comment type="function">
    <text evidence="9">Scaffold protein that participates in the c-ring assembly of mitochondrial ATP synthase (F(1)F(0) ATP synthase or complex V) by facilitating the membrane insertion and oligomer formation of the subunit c/ATP5MC3. Participates in the incorporation of the c-ring into vestigial complexes. Additionally influences the incorporation of subunits MT-ATP6, MT-ATP8, ATP5MJ, and ATP5MK in the ATP synthase.</text>
</comment>
<evidence type="ECO:0000256" key="7">
    <source>
        <dbReference type="ARBA" id="ARBA00023128"/>
    </source>
</evidence>
<keyword evidence="7" id="KW-0496">Mitochondrion</keyword>
<comment type="similarity">
    <text evidence="2">Belongs to the TMEM242 family.</text>
</comment>
<dbReference type="EMBL" id="JXLN01010390">
    <property type="protein sequence ID" value="KPM05614.1"/>
    <property type="molecule type" value="Genomic_DNA"/>
</dbReference>
<sequence length="106" mass="12155">MLPEKPELKPMESGARLATRALGIGTVYAFAGVGFITALIWFSVGAKDFQEFRQKVGQKLPKVPRNDPPLSRTEFESFREFFEYLAEESEKSKKLKQQQQQQKSKE</sequence>
<dbReference type="Proteomes" id="UP000616769">
    <property type="component" value="Unassembled WGS sequence"/>
</dbReference>
<protein>
    <recommendedName>
        <fullName evidence="3">Transmembrane protein 242</fullName>
    </recommendedName>
</protein>
<keyword evidence="8" id="KW-0472">Membrane</keyword>
<evidence type="ECO:0000256" key="4">
    <source>
        <dbReference type="ARBA" id="ARBA00022692"/>
    </source>
</evidence>
<gene>
    <name evidence="10" type="ORF">QR98_0040790</name>
</gene>
<dbReference type="AlphaFoldDB" id="A0A132A3V9"/>
<keyword evidence="4 10" id="KW-0812">Transmembrane</keyword>
<evidence type="ECO:0000313" key="11">
    <source>
        <dbReference type="Proteomes" id="UP000616769"/>
    </source>
</evidence>
<dbReference type="VEuPathDB" id="VectorBase:SSCA010591"/>
<dbReference type="PANTHER" id="PTHR13141">
    <property type="entry name" value="TRANSMEMBRANE PROTEIN 242"/>
    <property type="match status" value="1"/>
</dbReference>
<evidence type="ECO:0000256" key="2">
    <source>
        <dbReference type="ARBA" id="ARBA00007570"/>
    </source>
</evidence>
<evidence type="ECO:0000256" key="8">
    <source>
        <dbReference type="ARBA" id="ARBA00023136"/>
    </source>
</evidence>
<evidence type="ECO:0000256" key="6">
    <source>
        <dbReference type="ARBA" id="ARBA00022989"/>
    </source>
</evidence>
<proteinExistence type="inferred from homology"/>
<dbReference type="Pfam" id="PF07096">
    <property type="entry name" value="DUF1358"/>
    <property type="match status" value="1"/>
</dbReference>
<dbReference type="OrthoDB" id="2378895at2759"/>
<evidence type="ECO:0000256" key="3">
    <source>
        <dbReference type="ARBA" id="ARBA00013934"/>
    </source>
</evidence>
<comment type="caution">
    <text evidence="10">The sequence shown here is derived from an EMBL/GenBank/DDBJ whole genome shotgun (WGS) entry which is preliminary data.</text>
</comment>
<evidence type="ECO:0000256" key="5">
    <source>
        <dbReference type="ARBA" id="ARBA00022792"/>
    </source>
</evidence>
<name>A0A132A3V9_SARSC</name>
<keyword evidence="6" id="KW-1133">Transmembrane helix</keyword>
<reference evidence="10 11" key="1">
    <citation type="journal article" date="2015" name="Parasit. Vectors">
        <title>Draft genome of the scabies mite.</title>
        <authorList>
            <person name="Rider S.D.Jr."/>
            <person name="Morgan M.S."/>
            <person name="Arlian L.G."/>
        </authorList>
    </citation>
    <scope>NUCLEOTIDE SEQUENCE [LARGE SCALE GENOMIC DNA]</scope>
    <source>
        <strain evidence="10">Arlian Lab</strain>
    </source>
</reference>
<evidence type="ECO:0000256" key="1">
    <source>
        <dbReference type="ARBA" id="ARBA00004448"/>
    </source>
</evidence>
<accession>A0A132A3V9</accession>
<organism evidence="10 11">
    <name type="scientific">Sarcoptes scabiei</name>
    <name type="common">Itch mite</name>
    <name type="synonym">Acarus scabiei</name>
    <dbReference type="NCBI Taxonomy" id="52283"/>
    <lineage>
        <taxon>Eukaryota</taxon>
        <taxon>Metazoa</taxon>
        <taxon>Ecdysozoa</taxon>
        <taxon>Arthropoda</taxon>
        <taxon>Chelicerata</taxon>
        <taxon>Arachnida</taxon>
        <taxon>Acari</taxon>
        <taxon>Acariformes</taxon>
        <taxon>Sarcoptiformes</taxon>
        <taxon>Astigmata</taxon>
        <taxon>Psoroptidia</taxon>
        <taxon>Sarcoptoidea</taxon>
        <taxon>Sarcoptidae</taxon>
        <taxon>Sarcoptinae</taxon>
        <taxon>Sarcoptes</taxon>
    </lineage>
</organism>
<keyword evidence="5" id="KW-0999">Mitochondrion inner membrane</keyword>
<evidence type="ECO:0000313" key="10">
    <source>
        <dbReference type="EMBL" id="KPM05614.1"/>
    </source>
</evidence>
<comment type="subcellular location">
    <subcellularLocation>
        <location evidence="1">Mitochondrion inner membrane</location>
        <topology evidence="1">Multi-pass membrane protein</topology>
    </subcellularLocation>
</comment>
<dbReference type="PANTHER" id="PTHR13141:SF4">
    <property type="entry name" value="TRANSMEMBRANE PROTEIN 242"/>
    <property type="match status" value="1"/>
</dbReference>
<dbReference type="GO" id="GO:0005743">
    <property type="term" value="C:mitochondrial inner membrane"/>
    <property type="evidence" value="ECO:0007669"/>
    <property type="project" value="UniProtKB-SubCell"/>
</dbReference>
<dbReference type="InterPro" id="IPR009792">
    <property type="entry name" value="TMEM242"/>
</dbReference>
<evidence type="ECO:0000256" key="9">
    <source>
        <dbReference type="ARBA" id="ARBA00045905"/>
    </source>
</evidence>